<organism evidence="1">
    <name type="scientific">freshwater metagenome</name>
    <dbReference type="NCBI Taxonomy" id="449393"/>
    <lineage>
        <taxon>unclassified sequences</taxon>
        <taxon>metagenomes</taxon>
        <taxon>ecological metagenomes</taxon>
    </lineage>
</organism>
<proteinExistence type="predicted"/>
<reference evidence="1" key="1">
    <citation type="submission" date="2020-05" db="EMBL/GenBank/DDBJ databases">
        <authorList>
            <person name="Chiriac C."/>
            <person name="Salcher M."/>
            <person name="Ghai R."/>
            <person name="Kavagutti S V."/>
        </authorList>
    </citation>
    <scope>NUCLEOTIDE SEQUENCE</scope>
</reference>
<name>A0A6J6EHM4_9ZZZZ</name>
<sequence>MASVWPSISALLIPAANPPKTMLSRPDNALLNPTPRANKVEILPLTVIFPVVGGKIPAIDRISVDLPAPFAPTIPTTEPCGISRFKCLTASTVLVLTRSPLLARMIAFFKVFFDSTLIL</sequence>
<gene>
    <name evidence="1" type="ORF">UFOPK1766_00064</name>
</gene>
<evidence type="ECO:0000313" key="1">
    <source>
        <dbReference type="EMBL" id="CAB4574939.1"/>
    </source>
</evidence>
<accession>A0A6J6EHM4</accession>
<protein>
    <submittedName>
        <fullName evidence="1">Unannotated protein</fullName>
    </submittedName>
</protein>
<dbReference type="AlphaFoldDB" id="A0A6J6EHM4"/>
<dbReference type="EMBL" id="CAEZTW010000004">
    <property type="protein sequence ID" value="CAB4574939.1"/>
    <property type="molecule type" value="Genomic_DNA"/>
</dbReference>